<dbReference type="EnsemblMetazoa" id="ACOM034871-RA">
    <property type="protein sequence ID" value="ACOM034871-PA.1"/>
    <property type="gene ID" value="ACOM034871"/>
</dbReference>
<proteinExistence type="predicted"/>
<protein>
    <submittedName>
        <fullName evidence="1">Uncharacterized protein</fullName>
    </submittedName>
</protein>
<evidence type="ECO:0000313" key="1">
    <source>
        <dbReference type="EnsemblMetazoa" id="ACOM034871-PA.1"/>
    </source>
</evidence>
<reference evidence="1" key="1">
    <citation type="submission" date="2022-08" db="UniProtKB">
        <authorList>
            <consortium name="EnsemblMetazoa"/>
        </authorList>
    </citation>
    <scope>IDENTIFICATION</scope>
</reference>
<accession>A0A8W7PQ21</accession>
<dbReference type="AlphaFoldDB" id="A0A8W7PQ21"/>
<sequence length="282" mass="31618">MIRWPHAAQHQYLGRVECPGRQYDLFAREHVLPLLVTHELDTVRTVLIVEQDARDVRVHGNVKVLAQPHRAQEGFGGAAPTAAPYRRLQQHEARLFRPVNVPVFVAHLLAGRHEGDRQWRPPRCLLHGQIPANAMVRGARHVRVPVVLRLDEVRQHVFVAPADVALLLPLVVVEPVAPHIHHRIQHGGAAHDLAARPVAPVADHCLAVAPVSRRRRLVLPIVLGQLQDLMYRCSLRYLVCRSTLLYEEAADADEADDVVEAVDGERDGTADEVVEEVDELVW</sequence>
<name>A0A8W7PQ21_ANOCL</name>
<dbReference type="Proteomes" id="UP000075882">
    <property type="component" value="Unassembled WGS sequence"/>
</dbReference>
<organism evidence="1">
    <name type="scientific">Anopheles coluzzii</name>
    <name type="common">African malaria mosquito</name>
    <dbReference type="NCBI Taxonomy" id="1518534"/>
    <lineage>
        <taxon>Eukaryota</taxon>
        <taxon>Metazoa</taxon>
        <taxon>Ecdysozoa</taxon>
        <taxon>Arthropoda</taxon>
        <taxon>Hexapoda</taxon>
        <taxon>Insecta</taxon>
        <taxon>Pterygota</taxon>
        <taxon>Neoptera</taxon>
        <taxon>Endopterygota</taxon>
        <taxon>Diptera</taxon>
        <taxon>Nematocera</taxon>
        <taxon>Culicoidea</taxon>
        <taxon>Culicidae</taxon>
        <taxon>Anophelinae</taxon>
        <taxon>Anopheles</taxon>
    </lineage>
</organism>